<keyword evidence="3" id="KW-1185">Reference proteome</keyword>
<protein>
    <submittedName>
        <fullName evidence="2">Uncharacterized protein</fullName>
    </submittedName>
</protein>
<proteinExistence type="predicted"/>
<name>A0ABR0BCF7_PURLI</name>
<comment type="caution">
    <text evidence="2">The sequence shown here is derived from an EMBL/GenBank/DDBJ whole genome shotgun (WGS) entry which is preliminary data.</text>
</comment>
<dbReference type="Proteomes" id="UP001287286">
    <property type="component" value="Unassembled WGS sequence"/>
</dbReference>
<sequence length="76" mass="7858">MGTGCWSGGDDASNHDVTAPQVDEHGPEHGDCNDPDLDPDSASLSPCTEEGESCENEEGYFCDASSSQSATLACCD</sequence>
<organism evidence="2 3">
    <name type="scientific">Purpureocillium lilacinum</name>
    <name type="common">Paecilomyces lilacinus</name>
    <dbReference type="NCBI Taxonomy" id="33203"/>
    <lineage>
        <taxon>Eukaryota</taxon>
        <taxon>Fungi</taxon>
        <taxon>Dikarya</taxon>
        <taxon>Ascomycota</taxon>
        <taxon>Pezizomycotina</taxon>
        <taxon>Sordariomycetes</taxon>
        <taxon>Hypocreomycetidae</taxon>
        <taxon>Hypocreales</taxon>
        <taxon>Ophiocordycipitaceae</taxon>
        <taxon>Purpureocillium</taxon>
    </lineage>
</organism>
<feature type="region of interest" description="Disordered" evidence="1">
    <location>
        <begin position="1"/>
        <end position="50"/>
    </location>
</feature>
<evidence type="ECO:0000313" key="3">
    <source>
        <dbReference type="Proteomes" id="UP001287286"/>
    </source>
</evidence>
<evidence type="ECO:0000313" key="2">
    <source>
        <dbReference type="EMBL" id="KAK4065803.1"/>
    </source>
</evidence>
<accession>A0ABR0BCF7</accession>
<gene>
    <name evidence="2" type="ORF">Purlil1_14031</name>
</gene>
<evidence type="ECO:0000256" key="1">
    <source>
        <dbReference type="SAM" id="MobiDB-lite"/>
    </source>
</evidence>
<dbReference type="EMBL" id="JAWRVI010000419">
    <property type="protein sequence ID" value="KAK4065803.1"/>
    <property type="molecule type" value="Genomic_DNA"/>
</dbReference>
<feature type="compositionally biased region" description="Basic and acidic residues" evidence="1">
    <location>
        <begin position="22"/>
        <end position="32"/>
    </location>
</feature>
<reference evidence="2 3" key="1">
    <citation type="journal article" date="2024" name="Microbiol. Resour. Announc.">
        <title>Genome annotations for the ascomycete fungi Trichoderma harzianum, Trichoderma aggressivum, and Purpureocillium lilacinum.</title>
        <authorList>
            <person name="Beijen E.P.W."/>
            <person name="Ohm R.A."/>
        </authorList>
    </citation>
    <scope>NUCLEOTIDE SEQUENCE [LARGE SCALE GENOMIC DNA]</scope>
    <source>
        <strain evidence="2 3">CBS 150709</strain>
    </source>
</reference>